<evidence type="ECO:0000313" key="2">
    <source>
        <dbReference type="EMBL" id="KGN35031.1"/>
    </source>
</evidence>
<evidence type="ECO:0000313" key="3">
    <source>
        <dbReference type="Proteomes" id="UP000030002"/>
    </source>
</evidence>
<dbReference type="AlphaFoldDB" id="A0A0A0JHD0"/>
<dbReference type="OrthoDB" id="4825641at2"/>
<dbReference type="Proteomes" id="UP000030002">
    <property type="component" value="Unassembled WGS sequence"/>
</dbReference>
<keyword evidence="1" id="KW-1133">Transmembrane helix</keyword>
<dbReference type="EMBL" id="AVPJ01000001">
    <property type="protein sequence ID" value="KGN35031.1"/>
    <property type="molecule type" value="Genomic_DNA"/>
</dbReference>
<keyword evidence="3" id="KW-1185">Reference proteome</keyword>
<protein>
    <submittedName>
        <fullName evidence="2">Uncharacterized protein</fullName>
    </submittedName>
</protein>
<accession>A0A0A0JHD0</accession>
<proteinExistence type="predicted"/>
<comment type="caution">
    <text evidence="2">The sequence shown here is derived from an EMBL/GenBank/DDBJ whole genome shotgun (WGS) entry which is preliminary data.</text>
</comment>
<dbReference type="eggNOG" id="ENOG5033XVE">
    <property type="taxonomic scope" value="Bacteria"/>
</dbReference>
<keyword evidence="1" id="KW-0812">Transmembrane</keyword>
<feature type="transmembrane region" description="Helical" evidence="1">
    <location>
        <begin position="64"/>
        <end position="83"/>
    </location>
</feature>
<evidence type="ECO:0000256" key="1">
    <source>
        <dbReference type="SAM" id="Phobius"/>
    </source>
</evidence>
<name>A0A0A0JHD0_9MICO</name>
<dbReference type="STRING" id="1385520.N802_01790"/>
<keyword evidence="1" id="KW-0472">Membrane</keyword>
<dbReference type="RefSeq" id="WP_035911233.1">
    <property type="nucleotide sequence ID" value="NZ_AVPJ01000001.1"/>
</dbReference>
<sequence length="340" mass="35548">MTSKGKDVERRGSDVMHALRSADPAARVDLARTEEQAFTALREGITMSAREQSSTTKRRGRRTLVAGGLALALLGGGTAYAALNGYQAFEDVEKTWRGGGSDGGVTCLTTWVDPQSADAAKASSGGPALSADPIADCQKYQQLQGKPPIEDPAVFTHSGMTYVTPRKAVPPSAEAAPPVKPNADALMVLRASLGDYANGANSRCLSEGEAAAFVKDELARLGLTGVKVVARPFAAGDKCAAIDYDPPTGEVLIMGSPEDASRPSKNRGGGMHEVAATLRTEITEKCVPLPEAEAITAKALGKRHHWPTSAVVDEKLKCTTADLQVGGSMQVFLRGPSTTS</sequence>
<organism evidence="2 3">
    <name type="scientific">Knoellia sinensis KCTC 19936</name>
    <dbReference type="NCBI Taxonomy" id="1385520"/>
    <lineage>
        <taxon>Bacteria</taxon>
        <taxon>Bacillati</taxon>
        <taxon>Actinomycetota</taxon>
        <taxon>Actinomycetes</taxon>
        <taxon>Micrococcales</taxon>
        <taxon>Intrasporangiaceae</taxon>
        <taxon>Knoellia</taxon>
    </lineage>
</organism>
<reference evidence="2 3" key="1">
    <citation type="submission" date="2013-08" db="EMBL/GenBank/DDBJ databases">
        <title>The genome sequence of Knoellia sinensis.</title>
        <authorList>
            <person name="Zhu W."/>
            <person name="Wang G."/>
        </authorList>
    </citation>
    <scope>NUCLEOTIDE SEQUENCE [LARGE SCALE GENOMIC DNA]</scope>
    <source>
        <strain evidence="2 3">KCTC 19936</strain>
    </source>
</reference>
<gene>
    <name evidence="2" type="ORF">N802_01790</name>
</gene>